<evidence type="ECO:0000313" key="11">
    <source>
        <dbReference type="Proteomes" id="UP000192639"/>
    </source>
</evidence>
<evidence type="ECO:0000256" key="4">
    <source>
        <dbReference type="ARBA" id="ARBA00022741"/>
    </source>
</evidence>
<evidence type="ECO:0000256" key="7">
    <source>
        <dbReference type="RuleBase" id="RU364023"/>
    </source>
</evidence>
<evidence type="ECO:0000313" key="10">
    <source>
        <dbReference type="EMBL" id="ORD94202.1"/>
    </source>
</evidence>
<comment type="subcellular location">
    <subcellularLocation>
        <location evidence="2 7">Nucleus</location>
        <location evidence="2 7">Nucleolus</location>
    </subcellularLocation>
</comment>
<evidence type="ECO:0000256" key="3">
    <source>
        <dbReference type="ARBA" id="ARBA00022127"/>
    </source>
</evidence>
<keyword evidence="11" id="KW-1185">Reference proteome</keyword>
<dbReference type="GO" id="GO:0030687">
    <property type="term" value="C:preribosome, large subunit precursor"/>
    <property type="evidence" value="ECO:0007669"/>
    <property type="project" value="EnsemblFungi"/>
</dbReference>
<dbReference type="Pfam" id="PF08153">
    <property type="entry name" value="NGP1NT"/>
    <property type="match status" value="1"/>
</dbReference>
<dbReference type="InterPro" id="IPR023179">
    <property type="entry name" value="GTP-bd_ortho_bundle_sf"/>
</dbReference>
<dbReference type="GO" id="GO:0000055">
    <property type="term" value="P:ribosomal large subunit export from nucleus"/>
    <property type="evidence" value="ECO:0007669"/>
    <property type="project" value="EnsemblFungi"/>
</dbReference>
<keyword evidence="5 7" id="KW-0342">GTP-binding</keyword>
<dbReference type="GO" id="GO:0070180">
    <property type="term" value="F:large ribosomal subunit rRNA binding"/>
    <property type="evidence" value="ECO:0007669"/>
    <property type="project" value="EnsemblFungi"/>
</dbReference>
<keyword evidence="4 7" id="KW-0547">Nucleotide-binding</keyword>
<dbReference type="InterPro" id="IPR050755">
    <property type="entry name" value="TRAFAC_YlqF/YawG_RiboMat"/>
</dbReference>
<dbReference type="GO" id="GO:2000200">
    <property type="term" value="P:regulation of ribosomal subunit export from nucleus"/>
    <property type="evidence" value="ECO:0007669"/>
    <property type="project" value="EnsemblFungi"/>
</dbReference>
<comment type="similarity">
    <text evidence="7">Belongs to the TRAFAC class YlqF/YawG GTPase family. NOG2 subfamily.</text>
</comment>
<name>A0A1Y1S6X2_9MICR</name>
<dbReference type="InterPro" id="IPR030378">
    <property type="entry name" value="G_CP_dom"/>
</dbReference>
<organism evidence="10 11">
    <name type="scientific">Enterospora canceri</name>
    <dbReference type="NCBI Taxonomy" id="1081671"/>
    <lineage>
        <taxon>Eukaryota</taxon>
        <taxon>Fungi</taxon>
        <taxon>Fungi incertae sedis</taxon>
        <taxon>Microsporidia</taxon>
        <taxon>Enterocytozoonidae</taxon>
        <taxon>Enterospora</taxon>
    </lineage>
</organism>
<reference evidence="10 11" key="1">
    <citation type="journal article" date="2017" name="Environ. Microbiol.">
        <title>Decay of the glycolytic pathway and adaptation to intranuclear parasitism within Enterocytozoonidae microsporidia.</title>
        <authorList>
            <person name="Wiredu Boakye D."/>
            <person name="Jaroenlak P."/>
            <person name="Prachumwat A."/>
            <person name="Williams T.A."/>
            <person name="Bateman K.S."/>
            <person name="Itsathitphaisarn O."/>
            <person name="Sritunyalucksana K."/>
            <person name="Paszkiewicz K.H."/>
            <person name="Moore K.A."/>
            <person name="Stentiford G.D."/>
            <person name="Williams B.A."/>
        </authorList>
    </citation>
    <scope>NUCLEOTIDE SEQUENCE [LARGE SCALE GENOMIC DNA]</scope>
    <source>
        <strain evidence="10 11">GB1</strain>
    </source>
</reference>
<dbReference type="InterPro" id="IPR027417">
    <property type="entry name" value="P-loop_NTPase"/>
</dbReference>
<evidence type="ECO:0000256" key="5">
    <source>
        <dbReference type="ARBA" id="ARBA00023134"/>
    </source>
</evidence>
<dbReference type="InterPro" id="IPR006073">
    <property type="entry name" value="GTP-bd"/>
</dbReference>
<protein>
    <recommendedName>
        <fullName evidence="3 7">Nucleolar GTP-binding protein 2</fullName>
    </recommendedName>
</protein>
<dbReference type="FunFam" id="3.40.50.300:FF:000559">
    <property type="entry name" value="Nuclear/nucleolar GTPase 2"/>
    <property type="match status" value="1"/>
</dbReference>
<dbReference type="GO" id="GO:0005525">
    <property type="term" value="F:GTP binding"/>
    <property type="evidence" value="ECO:0007669"/>
    <property type="project" value="UniProtKB-KW"/>
</dbReference>
<feature type="domain" description="CP-type G" evidence="9">
    <location>
        <begin position="161"/>
        <end position="321"/>
    </location>
</feature>
<dbReference type="PRINTS" id="PR00326">
    <property type="entry name" value="GTP1OBG"/>
</dbReference>
<sequence length="414" mass="47768">MVSENFYNKNKIKYLKMIAGGKAKKNSRGKVVWEAEFQSSRKDVGRIEPSRNWFTNTKTVTQDELEEYRNSIRVKTPYEVLVSTGNVPYSLINNDVKFKRKHDYTDAFGTKQARNRGIKREYRTLEELSQLAKEKEAARMKEEENKNPVNKTSKYNSKKTWNEMYKVLDASDVVIHLLDARDPDGTKCKLVEKYLETKRHKHLIYVLNKVDLVPTSVTAAWLRVLSKSHTAIAYHSNSLDNFYGKENLLGVIRQLKTLYKKKSISIGFVGYPNTGKSSVINTLVKKDACRVAPVPGQTRVWQYIALMKEVYLIDSPGVIPIMTERESILFGAVRVENILEPDLYVGDVIAKVGADAIRKRYQIEFETEDEFYEAYGRKYKKIQAGNKVNVDLISRSILHDFIRGRLRYYTSATE</sequence>
<dbReference type="VEuPathDB" id="MicrosporidiaDB:ECANGB1_1029"/>
<comment type="caution">
    <text evidence="10">The sequence shown here is derived from an EMBL/GenBank/DDBJ whole genome shotgun (WGS) entry which is preliminary data.</text>
</comment>
<dbReference type="GO" id="GO:0005654">
    <property type="term" value="C:nucleoplasm"/>
    <property type="evidence" value="ECO:0007669"/>
    <property type="project" value="EnsemblFungi"/>
</dbReference>
<dbReference type="EMBL" id="LWDP01000029">
    <property type="protein sequence ID" value="ORD94202.1"/>
    <property type="molecule type" value="Genomic_DNA"/>
</dbReference>
<dbReference type="AlphaFoldDB" id="A0A1Y1S6X2"/>
<evidence type="ECO:0000256" key="2">
    <source>
        <dbReference type="ARBA" id="ARBA00004604"/>
    </source>
</evidence>
<dbReference type="Gene3D" id="1.10.1580.10">
    <property type="match status" value="1"/>
</dbReference>
<dbReference type="Gene3D" id="3.40.50.300">
    <property type="entry name" value="P-loop containing nucleotide triphosphate hydrolases"/>
    <property type="match status" value="1"/>
</dbReference>
<feature type="coiled-coil region" evidence="8">
    <location>
        <begin position="115"/>
        <end position="145"/>
    </location>
</feature>
<dbReference type="GO" id="GO:0005730">
    <property type="term" value="C:nucleolus"/>
    <property type="evidence" value="ECO:0007669"/>
    <property type="project" value="UniProtKB-SubCell"/>
</dbReference>
<evidence type="ECO:0000256" key="6">
    <source>
        <dbReference type="ARBA" id="ARBA00023242"/>
    </source>
</evidence>
<evidence type="ECO:0000259" key="9">
    <source>
        <dbReference type="PROSITE" id="PS51721"/>
    </source>
</evidence>
<dbReference type="Pfam" id="PF01926">
    <property type="entry name" value="MMR_HSR1"/>
    <property type="match status" value="1"/>
</dbReference>
<evidence type="ECO:0000256" key="8">
    <source>
        <dbReference type="SAM" id="Coils"/>
    </source>
</evidence>
<dbReference type="CDD" id="cd00882">
    <property type="entry name" value="Ras_like_GTPase"/>
    <property type="match status" value="1"/>
</dbReference>
<keyword evidence="8" id="KW-0175">Coiled coil</keyword>
<accession>A0A1Y1S6X2</accession>
<keyword evidence="6 7" id="KW-0539">Nucleus</keyword>
<evidence type="ECO:0000256" key="1">
    <source>
        <dbReference type="ARBA" id="ARBA00003892"/>
    </source>
</evidence>
<dbReference type="PANTHER" id="PTHR11089:SF9">
    <property type="entry name" value="NUCLEOLAR GTP-BINDING PROTEIN 2"/>
    <property type="match status" value="1"/>
</dbReference>
<dbReference type="InterPro" id="IPR012971">
    <property type="entry name" value="NOG2_N_dom"/>
</dbReference>
<dbReference type="OrthoDB" id="444945at2759"/>
<dbReference type="PANTHER" id="PTHR11089">
    <property type="entry name" value="GTP-BINDING PROTEIN-RELATED"/>
    <property type="match status" value="1"/>
</dbReference>
<dbReference type="SUPFAM" id="SSF52540">
    <property type="entry name" value="P-loop containing nucleoside triphosphate hydrolases"/>
    <property type="match status" value="1"/>
</dbReference>
<proteinExistence type="inferred from homology"/>
<comment type="function">
    <text evidence="1 7">GTPase that associates with pre-60S ribosomal subunits in the nucleolus and is required for their nuclear export and maturation.</text>
</comment>
<gene>
    <name evidence="10" type="primary">NOG2</name>
    <name evidence="10" type="ORF">ECANGB1_1029</name>
</gene>
<dbReference type="PROSITE" id="PS51721">
    <property type="entry name" value="G_CP"/>
    <property type="match status" value="1"/>
</dbReference>
<dbReference type="Proteomes" id="UP000192639">
    <property type="component" value="Unassembled WGS sequence"/>
</dbReference>